<accession>A0A0A9DRE5</accession>
<evidence type="ECO:0000313" key="1">
    <source>
        <dbReference type="EMBL" id="JAD91104.1"/>
    </source>
</evidence>
<name>A0A0A9DRE5_ARUDO</name>
<reference evidence="1" key="2">
    <citation type="journal article" date="2015" name="Data Brief">
        <title>Shoot transcriptome of the giant reed, Arundo donax.</title>
        <authorList>
            <person name="Barrero R.A."/>
            <person name="Guerrero F.D."/>
            <person name="Moolhuijzen P."/>
            <person name="Goolsby J.A."/>
            <person name="Tidwell J."/>
            <person name="Bellgard S.E."/>
            <person name="Bellgard M.I."/>
        </authorList>
    </citation>
    <scope>NUCLEOTIDE SEQUENCE</scope>
    <source>
        <tissue evidence="1">Shoot tissue taken approximately 20 cm above the soil surface</tissue>
    </source>
</reference>
<reference evidence="1" key="1">
    <citation type="submission" date="2014-09" db="EMBL/GenBank/DDBJ databases">
        <authorList>
            <person name="Magalhaes I.L.F."/>
            <person name="Oliveira U."/>
            <person name="Santos F.R."/>
            <person name="Vidigal T.H.D.A."/>
            <person name="Brescovit A.D."/>
            <person name="Santos A.J."/>
        </authorList>
    </citation>
    <scope>NUCLEOTIDE SEQUENCE</scope>
    <source>
        <tissue evidence="1">Shoot tissue taken approximately 20 cm above the soil surface</tissue>
    </source>
</reference>
<dbReference type="GO" id="GO:0016874">
    <property type="term" value="F:ligase activity"/>
    <property type="evidence" value="ECO:0007669"/>
    <property type="project" value="UniProtKB-KW"/>
</dbReference>
<proteinExistence type="predicted"/>
<sequence length="84" mass="9263">MSMTQECLIEMSTWKGDPEDEHAIFALKTGKLKKEKGSLSSFAASDMALPKESLDITPRAPKRSFPMFSSTVPFLLSTLPFHAA</sequence>
<protein>
    <submittedName>
        <fullName evidence="1">Succinyl-CoA ligase alpha-chain 2</fullName>
    </submittedName>
</protein>
<keyword evidence="1" id="KW-0436">Ligase</keyword>
<dbReference type="EMBL" id="GBRH01206791">
    <property type="protein sequence ID" value="JAD91104.1"/>
    <property type="molecule type" value="Transcribed_RNA"/>
</dbReference>
<organism evidence="1">
    <name type="scientific">Arundo donax</name>
    <name type="common">Giant reed</name>
    <name type="synonym">Donax arundinaceus</name>
    <dbReference type="NCBI Taxonomy" id="35708"/>
    <lineage>
        <taxon>Eukaryota</taxon>
        <taxon>Viridiplantae</taxon>
        <taxon>Streptophyta</taxon>
        <taxon>Embryophyta</taxon>
        <taxon>Tracheophyta</taxon>
        <taxon>Spermatophyta</taxon>
        <taxon>Magnoliopsida</taxon>
        <taxon>Liliopsida</taxon>
        <taxon>Poales</taxon>
        <taxon>Poaceae</taxon>
        <taxon>PACMAD clade</taxon>
        <taxon>Arundinoideae</taxon>
        <taxon>Arundineae</taxon>
        <taxon>Arundo</taxon>
    </lineage>
</organism>
<dbReference type="AlphaFoldDB" id="A0A0A9DRE5"/>